<reference evidence="3" key="1">
    <citation type="journal article" date="2017" name="Plant J.">
        <title>The pomegranate (Punica granatum L.) genome and the genomics of punicalagin biosynthesis.</title>
        <authorList>
            <person name="Qin G."/>
            <person name="Xu C."/>
            <person name="Ming R."/>
            <person name="Tang H."/>
            <person name="Guyot R."/>
            <person name="Kramer E.M."/>
            <person name="Hu Y."/>
            <person name="Yi X."/>
            <person name="Qi Y."/>
            <person name="Xu X."/>
            <person name="Gao Z."/>
            <person name="Pan H."/>
            <person name="Jian J."/>
            <person name="Tian Y."/>
            <person name="Yue Z."/>
            <person name="Xu Y."/>
        </authorList>
    </citation>
    <scope>NUCLEOTIDE SEQUENCE [LARGE SCALE GENOMIC DNA]</scope>
    <source>
        <strain evidence="3">cv. Dabenzi</strain>
    </source>
</reference>
<evidence type="ECO:0000256" key="1">
    <source>
        <dbReference type="SAM" id="MobiDB-lite"/>
    </source>
</evidence>
<feature type="compositionally biased region" description="Basic and acidic residues" evidence="1">
    <location>
        <begin position="22"/>
        <end position="35"/>
    </location>
</feature>
<dbReference type="AlphaFoldDB" id="A0A218XGE6"/>
<organism evidence="2 3">
    <name type="scientific">Punica granatum</name>
    <name type="common">Pomegranate</name>
    <dbReference type="NCBI Taxonomy" id="22663"/>
    <lineage>
        <taxon>Eukaryota</taxon>
        <taxon>Viridiplantae</taxon>
        <taxon>Streptophyta</taxon>
        <taxon>Embryophyta</taxon>
        <taxon>Tracheophyta</taxon>
        <taxon>Spermatophyta</taxon>
        <taxon>Magnoliopsida</taxon>
        <taxon>eudicotyledons</taxon>
        <taxon>Gunneridae</taxon>
        <taxon>Pentapetalae</taxon>
        <taxon>rosids</taxon>
        <taxon>malvids</taxon>
        <taxon>Myrtales</taxon>
        <taxon>Lythraceae</taxon>
        <taxon>Punica</taxon>
    </lineage>
</organism>
<accession>A0A218XGE6</accession>
<comment type="caution">
    <text evidence="2">The sequence shown here is derived from an EMBL/GenBank/DDBJ whole genome shotgun (WGS) entry which is preliminary data.</text>
</comment>
<sequence>MLLYPFPLLDFQILARFDQRERKWEEESGEKKDPPESQVLQSDGAAAKRGEIGGCGAS</sequence>
<feature type="region of interest" description="Disordered" evidence="1">
    <location>
        <begin position="22"/>
        <end position="58"/>
    </location>
</feature>
<protein>
    <submittedName>
        <fullName evidence="2">Uncharacterized protein</fullName>
    </submittedName>
</protein>
<gene>
    <name evidence="2" type="ORF">CDL15_Pgr004434</name>
</gene>
<evidence type="ECO:0000313" key="3">
    <source>
        <dbReference type="Proteomes" id="UP000197138"/>
    </source>
</evidence>
<evidence type="ECO:0000313" key="2">
    <source>
        <dbReference type="EMBL" id="OWM84003.1"/>
    </source>
</evidence>
<dbReference type="Proteomes" id="UP000197138">
    <property type="component" value="Unassembled WGS sequence"/>
</dbReference>
<proteinExistence type="predicted"/>
<dbReference type="EMBL" id="MTKT01001810">
    <property type="protein sequence ID" value="OWM84003.1"/>
    <property type="molecule type" value="Genomic_DNA"/>
</dbReference>
<name>A0A218XGE6_PUNGR</name>